<dbReference type="Pfam" id="PF11781">
    <property type="entry name" value="Zn_ribbon_RRN7"/>
    <property type="match status" value="1"/>
</dbReference>
<evidence type="ECO:0000259" key="13">
    <source>
        <dbReference type="Pfam" id="PF11781"/>
    </source>
</evidence>
<dbReference type="PANTHER" id="PTHR31576:SF2">
    <property type="entry name" value="TATA BOX-BINDING PROTEIN-ASSOCIATED FACTOR RNA POLYMERASE I SUBUNIT B"/>
    <property type="match status" value="1"/>
</dbReference>
<dbReference type="Pfam" id="PF20644">
    <property type="entry name" value="Rrn7_cyclin_N"/>
    <property type="match status" value="1"/>
</dbReference>
<keyword evidence="5" id="KW-0863">Zinc-finger</keyword>
<dbReference type="InterPro" id="IPR021752">
    <property type="entry name" value="TF_Rrn7_Zf"/>
</dbReference>
<feature type="domain" description="RRN7-type" evidence="13">
    <location>
        <begin position="8"/>
        <end position="39"/>
    </location>
</feature>
<keyword evidence="7" id="KW-0805">Transcription regulation</keyword>
<dbReference type="Pfam" id="PF20645">
    <property type="entry name" value="Rrn7_cyclin_C"/>
    <property type="match status" value="1"/>
</dbReference>
<keyword evidence="8" id="KW-0238">DNA-binding</keyword>
<evidence type="ECO:0000313" key="16">
    <source>
        <dbReference type="Proteomes" id="UP001652642"/>
    </source>
</evidence>
<keyword evidence="4" id="KW-0479">Metal-binding</keyword>
<organism evidence="16 17">
    <name type="scientific">Pogona vitticeps</name>
    <name type="common">central bearded dragon</name>
    <dbReference type="NCBI Taxonomy" id="103695"/>
    <lineage>
        <taxon>Eukaryota</taxon>
        <taxon>Metazoa</taxon>
        <taxon>Chordata</taxon>
        <taxon>Craniata</taxon>
        <taxon>Vertebrata</taxon>
        <taxon>Euteleostomi</taxon>
        <taxon>Lepidosauria</taxon>
        <taxon>Squamata</taxon>
        <taxon>Bifurcata</taxon>
        <taxon>Unidentata</taxon>
        <taxon>Episquamata</taxon>
        <taxon>Toxicofera</taxon>
        <taxon>Iguania</taxon>
        <taxon>Acrodonta</taxon>
        <taxon>Agamidae</taxon>
        <taxon>Amphibolurinae</taxon>
        <taxon>Pogona</taxon>
    </lineage>
</organism>
<evidence type="ECO:0000256" key="9">
    <source>
        <dbReference type="ARBA" id="ARBA00023163"/>
    </source>
</evidence>
<evidence type="ECO:0000256" key="7">
    <source>
        <dbReference type="ARBA" id="ARBA00023015"/>
    </source>
</evidence>
<proteinExistence type="inferred from homology"/>
<evidence type="ECO:0000256" key="6">
    <source>
        <dbReference type="ARBA" id="ARBA00022833"/>
    </source>
</evidence>
<name>A0ABM5GIU6_9SAUR</name>
<dbReference type="PANTHER" id="PTHR31576">
    <property type="entry name" value="TATA BOX-BINDING PROTEIN-ASSOCIATED FACTOR RNA POLYMERASE I SUBUNIT B"/>
    <property type="match status" value="1"/>
</dbReference>
<evidence type="ECO:0000256" key="1">
    <source>
        <dbReference type="ARBA" id="ARBA00004604"/>
    </source>
</evidence>
<dbReference type="InterPro" id="IPR033599">
    <property type="entry name" value="TAF1B/Rrn7"/>
</dbReference>
<evidence type="ECO:0000259" key="14">
    <source>
        <dbReference type="Pfam" id="PF20644"/>
    </source>
</evidence>
<keyword evidence="16" id="KW-1185">Reference proteome</keyword>
<feature type="domain" description="Rrn7/TAF1B N-terminal cyclin" evidence="14">
    <location>
        <begin position="80"/>
        <end position="248"/>
    </location>
</feature>
<evidence type="ECO:0000256" key="8">
    <source>
        <dbReference type="ARBA" id="ARBA00023125"/>
    </source>
</evidence>
<dbReference type="GeneID" id="110080601"/>
<reference evidence="17" key="2">
    <citation type="submission" date="2025-08" db="UniProtKB">
        <authorList>
            <consortium name="RefSeq"/>
        </authorList>
    </citation>
    <scope>IDENTIFICATION</scope>
</reference>
<evidence type="ECO:0000259" key="15">
    <source>
        <dbReference type="Pfam" id="PF20645"/>
    </source>
</evidence>
<evidence type="ECO:0000256" key="4">
    <source>
        <dbReference type="ARBA" id="ARBA00022723"/>
    </source>
</evidence>
<feature type="domain" description="Rrn7/TAF1B C-terminal cyclin" evidence="15">
    <location>
        <begin position="265"/>
        <end position="454"/>
    </location>
</feature>
<keyword evidence="6" id="KW-0862">Zinc</keyword>
<evidence type="ECO:0000256" key="10">
    <source>
        <dbReference type="ARBA" id="ARBA00023242"/>
    </source>
</evidence>
<dbReference type="Proteomes" id="UP001652642">
    <property type="component" value="Chromosome 1"/>
</dbReference>
<evidence type="ECO:0000256" key="2">
    <source>
        <dbReference type="ARBA" id="ARBA00006899"/>
    </source>
</evidence>
<protein>
    <recommendedName>
        <fullName evidence="3">TATA box-binding protein-associated factor RNA polymerase I subunit B</fullName>
    </recommendedName>
    <alternativeName>
        <fullName evidence="11">TATA box-binding protein-associated factor 1B</fullName>
    </alternativeName>
</protein>
<accession>A0ABM5GIU6</accession>
<dbReference type="RefSeq" id="XP_072857583.1">
    <property type="nucleotide sequence ID" value="XM_073001482.1"/>
</dbReference>
<evidence type="ECO:0000256" key="3">
    <source>
        <dbReference type="ARBA" id="ARBA00018994"/>
    </source>
</evidence>
<evidence type="ECO:0000256" key="12">
    <source>
        <dbReference type="SAM" id="MobiDB-lite"/>
    </source>
</evidence>
<sequence>MEQEDTRGYNEPCAECSVVDWGITDEGRFYCRSCHTVIERTREVITGDATSNARAQSIARGLKRKNKFDKGWEWYICEGFQFILWKQAEALQSLGVPSQFKDEVLCNLWRRYLQKSNQAYCDKPHRHVIQDTLPTQSTDTETESELDIRRLLALASSASDTDAASKSSVTGASSTSRMSGKSGWSGSVDGGSNLQRRKKWDLSMSMPMTLAFCYLALLWLRESITLSDLIRLVMDGHIPYLNAFKDFPEEMKMYGSDFKIFHVQSWPTYEKVHKKMHALAKYIELPCFPEISERSFLHPNILCMKYLMEVNLPDDIHNWACRVIKRTGIGDKDFLTLRPGNEPAEKVKYDILAVATVIVVLKILFLLDDQFEWFLADCAEEQNEDNKGCPVFDIRKWYMVVKKVLDEKQKKFNEDRIRYLWRCEKPLIYTACEKHVVFKKKRMAMDLQKQFRTLSGTVELPEKPKPSAFQLNWTEENAQSDCFYGHSLAGILQQKDDISTTLNRNYWLGTTNLCKEWMCGRRAHYKESDFPHTYRFMLNLFSFLLRVQPSLIHEEVCVIEHKLFNKKLHKKSRIFKIPKSEML</sequence>
<reference evidence="16" key="1">
    <citation type="submission" date="2025-05" db="UniProtKB">
        <authorList>
            <consortium name="RefSeq"/>
        </authorList>
    </citation>
    <scope>NUCLEOTIDE SEQUENCE [LARGE SCALE GENOMIC DNA]</scope>
</reference>
<comment type="subcellular location">
    <subcellularLocation>
        <location evidence="1">Nucleus</location>
        <location evidence="1">Nucleolus</location>
    </subcellularLocation>
</comment>
<evidence type="ECO:0000313" key="17">
    <source>
        <dbReference type="RefSeq" id="XP_072857583.1"/>
    </source>
</evidence>
<feature type="compositionally biased region" description="Low complexity" evidence="12">
    <location>
        <begin position="163"/>
        <end position="179"/>
    </location>
</feature>
<evidence type="ECO:0000256" key="5">
    <source>
        <dbReference type="ARBA" id="ARBA00022771"/>
    </source>
</evidence>
<evidence type="ECO:0000256" key="11">
    <source>
        <dbReference type="ARBA" id="ARBA00032500"/>
    </source>
</evidence>
<comment type="similarity">
    <text evidence="2">Belongs to the RRN7/TAF1B family.</text>
</comment>
<dbReference type="InterPro" id="IPR048540">
    <property type="entry name" value="Rrn7_cyclin_N"/>
</dbReference>
<keyword evidence="10" id="KW-0539">Nucleus</keyword>
<keyword evidence="9" id="KW-0804">Transcription</keyword>
<feature type="region of interest" description="Disordered" evidence="12">
    <location>
        <begin position="163"/>
        <end position="190"/>
    </location>
</feature>
<dbReference type="InterPro" id="IPR048538">
    <property type="entry name" value="Rrn7_cyclin_C"/>
</dbReference>
<gene>
    <name evidence="17" type="primary">TAF1B</name>
</gene>